<accession>A0A3N1CV08</accession>
<evidence type="ECO:0000256" key="4">
    <source>
        <dbReference type="PROSITE-ProRule" id="PRU00335"/>
    </source>
</evidence>
<dbReference type="GO" id="GO:0003700">
    <property type="term" value="F:DNA-binding transcription factor activity"/>
    <property type="evidence" value="ECO:0007669"/>
    <property type="project" value="TreeGrafter"/>
</dbReference>
<dbReference type="GO" id="GO:0000976">
    <property type="term" value="F:transcription cis-regulatory region binding"/>
    <property type="evidence" value="ECO:0007669"/>
    <property type="project" value="TreeGrafter"/>
</dbReference>
<dbReference type="EMBL" id="RJKE01000001">
    <property type="protein sequence ID" value="ROO85075.1"/>
    <property type="molecule type" value="Genomic_DNA"/>
</dbReference>
<dbReference type="InterPro" id="IPR009057">
    <property type="entry name" value="Homeodomain-like_sf"/>
</dbReference>
<dbReference type="RefSeq" id="WP_123664621.1">
    <property type="nucleotide sequence ID" value="NZ_RJKE01000001.1"/>
</dbReference>
<dbReference type="PANTHER" id="PTHR30055:SF238">
    <property type="entry name" value="MYCOFACTOCIN BIOSYNTHESIS TRANSCRIPTIONAL REGULATOR MFTR-RELATED"/>
    <property type="match status" value="1"/>
</dbReference>
<organism evidence="6 7">
    <name type="scientific">Actinocorallia herbida</name>
    <dbReference type="NCBI Taxonomy" id="58109"/>
    <lineage>
        <taxon>Bacteria</taxon>
        <taxon>Bacillati</taxon>
        <taxon>Actinomycetota</taxon>
        <taxon>Actinomycetes</taxon>
        <taxon>Streptosporangiales</taxon>
        <taxon>Thermomonosporaceae</taxon>
        <taxon>Actinocorallia</taxon>
    </lineage>
</organism>
<dbReference type="SUPFAM" id="SSF46689">
    <property type="entry name" value="Homeodomain-like"/>
    <property type="match status" value="1"/>
</dbReference>
<dbReference type="Gene3D" id="1.10.10.60">
    <property type="entry name" value="Homeodomain-like"/>
    <property type="match status" value="1"/>
</dbReference>
<dbReference type="Gene3D" id="1.10.357.10">
    <property type="entry name" value="Tetracycline Repressor, domain 2"/>
    <property type="match status" value="1"/>
</dbReference>
<dbReference type="Pfam" id="PF00440">
    <property type="entry name" value="TetR_N"/>
    <property type="match status" value="1"/>
</dbReference>
<sequence length="198" mass="21427">MSHSEPEGLRIRKRHATNARIAASAARLASRQGLAATTVDQIAEDAQVGRSTFFRYFDGKENAVAEGVTGPWLTMITDALARQPADLGALDAVIAAFGELADILPPDRAQLSDLARLTRTSTTLKAWTLQTYQRYETAIADLIAPRVPGLAEHDPRPRLLAAYVMASVRISLDDWMQHGGSLPDRIRAALTALSVGPE</sequence>
<keyword evidence="7" id="KW-1185">Reference proteome</keyword>
<dbReference type="AlphaFoldDB" id="A0A3N1CV08"/>
<feature type="DNA-binding region" description="H-T-H motif" evidence="4">
    <location>
        <begin position="38"/>
        <end position="57"/>
    </location>
</feature>
<evidence type="ECO:0000256" key="1">
    <source>
        <dbReference type="ARBA" id="ARBA00023015"/>
    </source>
</evidence>
<keyword evidence="2 4" id="KW-0238">DNA-binding</keyword>
<gene>
    <name evidence="6" type="ORF">EDD29_2610</name>
</gene>
<name>A0A3N1CV08_9ACTN</name>
<feature type="domain" description="HTH tetR-type" evidence="5">
    <location>
        <begin position="15"/>
        <end position="75"/>
    </location>
</feature>
<keyword evidence="3" id="KW-0804">Transcription</keyword>
<dbReference type="InterPro" id="IPR041347">
    <property type="entry name" value="MftR_C"/>
</dbReference>
<comment type="caution">
    <text evidence="6">The sequence shown here is derived from an EMBL/GenBank/DDBJ whole genome shotgun (WGS) entry which is preliminary data.</text>
</comment>
<evidence type="ECO:0000259" key="5">
    <source>
        <dbReference type="PROSITE" id="PS50977"/>
    </source>
</evidence>
<dbReference type="Pfam" id="PF17754">
    <property type="entry name" value="TetR_C_14"/>
    <property type="match status" value="1"/>
</dbReference>
<evidence type="ECO:0000313" key="7">
    <source>
        <dbReference type="Proteomes" id="UP000272400"/>
    </source>
</evidence>
<dbReference type="PANTHER" id="PTHR30055">
    <property type="entry name" value="HTH-TYPE TRANSCRIPTIONAL REGULATOR RUTR"/>
    <property type="match status" value="1"/>
</dbReference>
<keyword evidence="1" id="KW-0805">Transcription regulation</keyword>
<dbReference type="InterPro" id="IPR050109">
    <property type="entry name" value="HTH-type_TetR-like_transc_reg"/>
</dbReference>
<protein>
    <submittedName>
        <fullName evidence="6">TetR family transcriptional regulator</fullName>
    </submittedName>
</protein>
<evidence type="ECO:0000256" key="2">
    <source>
        <dbReference type="ARBA" id="ARBA00023125"/>
    </source>
</evidence>
<dbReference type="InterPro" id="IPR001647">
    <property type="entry name" value="HTH_TetR"/>
</dbReference>
<reference evidence="6 7" key="1">
    <citation type="submission" date="2018-11" db="EMBL/GenBank/DDBJ databases">
        <title>Sequencing the genomes of 1000 actinobacteria strains.</title>
        <authorList>
            <person name="Klenk H.-P."/>
        </authorList>
    </citation>
    <scope>NUCLEOTIDE SEQUENCE [LARGE SCALE GENOMIC DNA]</scope>
    <source>
        <strain evidence="6 7">DSM 44254</strain>
    </source>
</reference>
<dbReference type="PROSITE" id="PS50977">
    <property type="entry name" value="HTH_TETR_2"/>
    <property type="match status" value="1"/>
</dbReference>
<evidence type="ECO:0000256" key="3">
    <source>
        <dbReference type="ARBA" id="ARBA00023163"/>
    </source>
</evidence>
<dbReference type="Proteomes" id="UP000272400">
    <property type="component" value="Unassembled WGS sequence"/>
</dbReference>
<evidence type="ECO:0000313" key="6">
    <source>
        <dbReference type="EMBL" id="ROO85075.1"/>
    </source>
</evidence>
<proteinExistence type="predicted"/>
<dbReference type="OrthoDB" id="4746440at2"/>